<reference evidence="1 2" key="1">
    <citation type="journal article" date="2021" name="Int. J. Syst. Evol. Microbiol.">
        <title>Capnocytophaga periodontitidis sp. nov., isolated from subgingival plaque of periodontitis patient.</title>
        <authorList>
            <person name="Zhang Y."/>
            <person name="Qiao D."/>
            <person name="Shi W."/>
            <person name="Wu D."/>
            <person name="Cai M."/>
        </authorList>
    </citation>
    <scope>NUCLEOTIDE SEQUENCE [LARGE SCALE GENOMIC DNA]</scope>
    <source>
        <strain evidence="1 2">051621</strain>
    </source>
</reference>
<accession>A0ABS0SR85</accession>
<dbReference type="RefSeq" id="WP_198467774.1">
    <property type="nucleotide sequence ID" value="NZ_JAEFDC010000033.1"/>
</dbReference>
<evidence type="ECO:0000313" key="2">
    <source>
        <dbReference type="Proteomes" id="UP000641139"/>
    </source>
</evidence>
<name>A0ABS0SR85_9FLAO</name>
<comment type="caution">
    <text evidence="1">The sequence shown here is derived from an EMBL/GenBank/DDBJ whole genome shotgun (WGS) entry which is preliminary data.</text>
</comment>
<keyword evidence="2" id="KW-1185">Reference proteome</keyword>
<organism evidence="1 2">
    <name type="scientific">Capnocytophaga periodontitidis</name>
    <dbReference type="NCBI Taxonomy" id="2795027"/>
    <lineage>
        <taxon>Bacteria</taxon>
        <taxon>Pseudomonadati</taxon>
        <taxon>Bacteroidota</taxon>
        <taxon>Flavobacteriia</taxon>
        <taxon>Flavobacteriales</taxon>
        <taxon>Flavobacteriaceae</taxon>
        <taxon>Capnocytophaga</taxon>
    </lineage>
</organism>
<dbReference type="Proteomes" id="UP000641139">
    <property type="component" value="Unassembled WGS sequence"/>
</dbReference>
<gene>
    <name evidence="1" type="ORF">I7X30_14430</name>
</gene>
<evidence type="ECO:0000313" key="1">
    <source>
        <dbReference type="EMBL" id="MBI1648244.1"/>
    </source>
</evidence>
<proteinExistence type="predicted"/>
<protein>
    <submittedName>
        <fullName evidence="1">Uncharacterized protein</fullName>
    </submittedName>
</protein>
<dbReference type="EMBL" id="JAEFDC010000033">
    <property type="protein sequence ID" value="MBI1648244.1"/>
    <property type="molecule type" value="Genomic_DNA"/>
</dbReference>
<sequence length="263" mass="31624">MFEKFDFELAKNGYAGYERATIEELPVLGGYFKLSDGGFFDDQSDYTSDGEYRYYVIPPPPAFYYQCFCYYQNGSLKSKGKYFGLRSIVSIGIWKFYNENGKLIKEVNEDAKFRFWTSDKILEILHNEGLINLRTGVNRNPDKFEVYFVKETQELVFEIFSKEVDVESESYWKCIFNCKTGVYSKKKYRRYNYIIRQNGYKDLPILKGSKEYEELQKEKKESPYQTFHGKIYTEEEWKVFEQEQWEKYQAKRDHKSFWDKLFG</sequence>